<proteinExistence type="predicted"/>
<dbReference type="InterPro" id="IPR035979">
    <property type="entry name" value="RBD_domain_sf"/>
</dbReference>
<accession>A0A5D2Y3Q7</accession>
<keyword evidence="3" id="KW-1185">Reference proteome</keyword>
<dbReference type="EMBL" id="CM017643">
    <property type="protein sequence ID" value="TYJ20696.1"/>
    <property type="molecule type" value="Genomic_DNA"/>
</dbReference>
<dbReference type="Gene3D" id="3.30.70.330">
    <property type="match status" value="1"/>
</dbReference>
<keyword evidence="1" id="KW-0694">RNA-binding</keyword>
<reference evidence="2 3" key="1">
    <citation type="submission" date="2019-07" db="EMBL/GenBank/DDBJ databases">
        <title>WGS assembly of Gossypium mustelinum.</title>
        <authorList>
            <person name="Chen Z.J."/>
            <person name="Sreedasyam A."/>
            <person name="Ando A."/>
            <person name="Song Q."/>
            <person name="De L."/>
            <person name="Hulse-Kemp A."/>
            <person name="Ding M."/>
            <person name="Ye W."/>
            <person name="Kirkbride R."/>
            <person name="Jenkins J."/>
            <person name="Plott C."/>
            <person name="Lovell J."/>
            <person name="Lin Y.-M."/>
            <person name="Vaughn R."/>
            <person name="Liu B."/>
            <person name="Li W."/>
            <person name="Simpson S."/>
            <person name="Scheffler B."/>
            <person name="Saski C."/>
            <person name="Grover C."/>
            <person name="Hu G."/>
            <person name="Conover J."/>
            <person name="Carlson J."/>
            <person name="Shu S."/>
            <person name="Boston L."/>
            <person name="Williams M."/>
            <person name="Peterson D."/>
            <person name="Mcgee K."/>
            <person name="Jones D."/>
            <person name="Wendel J."/>
            <person name="Stelly D."/>
            <person name="Grimwood J."/>
            <person name="Schmutz J."/>
        </authorList>
    </citation>
    <scope>NUCLEOTIDE SEQUENCE [LARGE SCALE GENOMIC DNA]</scope>
    <source>
        <strain evidence="2">1408120.09</strain>
    </source>
</reference>
<sequence>MVFIFGEEMKNSVGRFIAGRVSTILDNSISPSTLRFYSSHSPPSSSSKLFVAGLSWSVDEKSLKDAFSSFGNVSEGQEASGLSIFLMKMKPCLQKMLWMERHC</sequence>
<evidence type="ECO:0000313" key="3">
    <source>
        <dbReference type="Proteomes" id="UP000323597"/>
    </source>
</evidence>
<dbReference type="Proteomes" id="UP000323597">
    <property type="component" value="Chromosome A08"/>
</dbReference>
<dbReference type="InterPro" id="IPR012677">
    <property type="entry name" value="Nucleotide-bd_a/b_plait_sf"/>
</dbReference>
<dbReference type="SUPFAM" id="SSF54928">
    <property type="entry name" value="RNA-binding domain, RBD"/>
    <property type="match status" value="1"/>
</dbReference>
<dbReference type="InterPro" id="IPR052462">
    <property type="entry name" value="SLIRP/GR-RBP-like"/>
</dbReference>
<dbReference type="GO" id="GO:0003723">
    <property type="term" value="F:RNA binding"/>
    <property type="evidence" value="ECO:0007669"/>
    <property type="project" value="UniProtKB-KW"/>
</dbReference>
<gene>
    <name evidence="2" type="ORF">E1A91_A08G014100v1</name>
</gene>
<organism evidence="2 3">
    <name type="scientific">Gossypium mustelinum</name>
    <name type="common">Cotton</name>
    <name type="synonym">Gossypium caicoense</name>
    <dbReference type="NCBI Taxonomy" id="34275"/>
    <lineage>
        <taxon>Eukaryota</taxon>
        <taxon>Viridiplantae</taxon>
        <taxon>Streptophyta</taxon>
        <taxon>Embryophyta</taxon>
        <taxon>Tracheophyta</taxon>
        <taxon>Spermatophyta</taxon>
        <taxon>Magnoliopsida</taxon>
        <taxon>eudicotyledons</taxon>
        <taxon>Gunneridae</taxon>
        <taxon>Pentapetalae</taxon>
        <taxon>rosids</taxon>
        <taxon>malvids</taxon>
        <taxon>Malvales</taxon>
        <taxon>Malvaceae</taxon>
        <taxon>Malvoideae</taxon>
        <taxon>Gossypium</taxon>
    </lineage>
</organism>
<dbReference type="AlphaFoldDB" id="A0A5D2Y3Q7"/>
<protein>
    <recommendedName>
        <fullName evidence="4">RRM domain-containing protein</fullName>
    </recommendedName>
</protein>
<name>A0A5D2Y3Q7_GOSMU</name>
<dbReference type="PANTHER" id="PTHR48027">
    <property type="entry name" value="HETEROGENEOUS NUCLEAR RIBONUCLEOPROTEIN 87F-RELATED"/>
    <property type="match status" value="1"/>
</dbReference>
<evidence type="ECO:0000256" key="1">
    <source>
        <dbReference type="ARBA" id="ARBA00022884"/>
    </source>
</evidence>
<evidence type="ECO:0000313" key="2">
    <source>
        <dbReference type="EMBL" id="TYJ20696.1"/>
    </source>
</evidence>
<evidence type="ECO:0008006" key="4">
    <source>
        <dbReference type="Google" id="ProtNLM"/>
    </source>
</evidence>